<dbReference type="Proteomes" id="UP000189703">
    <property type="component" value="Unplaced"/>
</dbReference>
<evidence type="ECO:0000256" key="1">
    <source>
        <dbReference type="ARBA" id="ARBA00009375"/>
    </source>
</evidence>
<dbReference type="GO" id="GO:1990481">
    <property type="term" value="P:mRNA pseudouridine synthesis"/>
    <property type="evidence" value="ECO:0000318"/>
    <property type="project" value="GO_Central"/>
</dbReference>
<dbReference type="InterPro" id="IPR001406">
    <property type="entry name" value="PsdUridine_synth_TruA"/>
</dbReference>
<dbReference type="InterPro" id="IPR020094">
    <property type="entry name" value="TruA/RsuA/RluB/E/F_N"/>
</dbReference>
<sequence>MNKIQSSAIALMSVDSVLSSEVEVLHSCFQFFSSATMAGRAGTFSLSGSLDSQIEGLDGESLITSLQSQLKSLQDRVKELEIENARLSSQISNCRCYKIEGNSDCSVVSRGNSVEESAKLQAGSDVEGPISIQGGSSDERSENAGHMEATKSINGTKKKSREKTEGCNMKTLHHCAKRYVALKIMYFGQRFYGFASEAQMDPTVESEIFKALKQTKLLVGDKEDLQYSRCGRTDKGVSSVGQVISLFLRSNLKNIGMHVNNEENAPSDICEEEIDYVRVLNRVLPKDIRVIGWCPAPTDFHARFSCISREYKYHFWRGNLDLSAMEMAGKKFIGEHDFRNFCKMDAVNVHNYRRRVTSFDISTCNERSESDQIWEIIIKGSAFLWHQVRCMVAVLFMVGQGLESPNVIDILLDTTMTPRKPQYAMAPELPLVFHSCEFEGLNFICSPDAMKALREHLKNEYQTYRLKAAIFHEALLICLSATNVSDGSPLNYTKKKKAVHVPLTSRPTEHSFFVPPSLGWAIMSKYTILVFLIVLTKLQ</sequence>
<dbReference type="GO" id="GO:0009982">
    <property type="term" value="F:pseudouridine synthase activity"/>
    <property type="evidence" value="ECO:0000318"/>
    <property type="project" value="GO_Central"/>
</dbReference>
<dbReference type="OMA" id="IRVEFRI"/>
<dbReference type="NCBIfam" id="TIGR00071">
    <property type="entry name" value="hisT_truA"/>
    <property type="match status" value="1"/>
</dbReference>
<evidence type="ECO:0000256" key="3">
    <source>
        <dbReference type="ARBA" id="ARBA00023235"/>
    </source>
</evidence>
<evidence type="ECO:0000313" key="9">
    <source>
        <dbReference type="RefSeq" id="XP_010261080.1"/>
    </source>
</evidence>
<dbReference type="GO" id="GO:0003723">
    <property type="term" value="F:RNA binding"/>
    <property type="evidence" value="ECO:0007669"/>
    <property type="project" value="InterPro"/>
</dbReference>
<dbReference type="InterPro" id="IPR020095">
    <property type="entry name" value="PsdUridine_synth_TruA_C"/>
</dbReference>
<feature type="coiled-coil region" evidence="4">
    <location>
        <begin position="63"/>
        <end position="90"/>
    </location>
</feature>
<proteinExistence type="inferred from homology"/>
<gene>
    <name evidence="9" type="primary">LOC104599992</name>
</gene>
<accession>A0A1U8AGI5</accession>
<dbReference type="GO" id="GO:0005737">
    <property type="term" value="C:cytoplasm"/>
    <property type="evidence" value="ECO:0000318"/>
    <property type="project" value="GO_Central"/>
</dbReference>
<evidence type="ECO:0000256" key="6">
    <source>
        <dbReference type="SAM" id="Phobius"/>
    </source>
</evidence>
<dbReference type="OrthoDB" id="25767at2759"/>
<keyword evidence="2" id="KW-0819">tRNA processing</keyword>
<dbReference type="Pfam" id="PF01416">
    <property type="entry name" value="PseudoU_synth_1"/>
    <property type="match status" value="1"/>
</dbReference>
<dbReference type="InterPro" id="IPR041707">
    <property type="entry name" value="Pus3-like"/>
</dbReference>
<dbReference type="InterPro" id="IPR020097">
    <property type="entry name" value="PsdUridine_synth_TruA_a/b_dom"/>
</dbReference>
<dbReference type="STRING" id="4432.A0A1U8AGI5"/>
<dbReference type="InterPro" id="IPR020103">
    <property type="entry name" value="PsdUridine_synth_cat_dom_sf"/>
</dbReference>
<dbReference type="GO" id="GO:0005634">
    <property type="term" value="C:nucleus"/>
    <property type="evidence" value="ECO:0000318"/>
    <property type="project" value="GO_Central"/>
</dbReference>
<dbReference type="SUPFAM" id="SSF55120">
    <property type="entry name" value="Pseudouridine synthase"/>
    <property type="match status" value="1"/>
</dbReference>
<dbReference type="Gene3D" id="3.30.70.580">
    <property type="entry name" value="Pseudouridine synthase I, catalytic domain, N-terminal subdomain"/>
    <property type="match status" value="1"/>
</dbReference>
<dbReference type="GO" id="GO:0031119">
    <property type="term" value="P:tRNA pseudouridine synthesis"/>
    <property type="evidence" value="ECO:0000318"/>
    <property type="project" value="GO_Central"/>
</dbReference>
<feature type="region of interest" description="Disordered" evidence="5">
    <location>
        <begin position="118"/>
        <end position="165"/>
    </location>
</feature>
<name>A0A1U8AGI5_NELNU</name>
<evidence type="ECO:0000256" key="4">
    <source>
        <dbReference type="SAM" id="Coils"/>
    </source>
</evidence>
<keyword evidence="3" id="KW-0413">Isomerase</keyword>
<keyword evidence="8" id="KW-1185">Reference proteome</keyword>
<dbReference type="RefSeq" id="XP_010261080.1">
    <property type="nucleotide sequence ID" value="XM_010262778.2"/>
</dbReference>
<dbReference type="HAMAP" id="MF_00171">
    <property type="entry name" value="TruA"/>
    <property type="match status" value="1"/>
</dbReference>
<dbReference type="PANTHER" id="PTHR11142">
    <property type="entry name" value="PSEUDOURIDYLATE SYNTHASE"/>
    <property type="match status" value="1"/>
</dbReference>
<keyword evidence="4" id="KW-0175">Coiled coil</keyword>
<evidence type="ECO:0000256" key="5">
    <source>
        <dbReference type="SAM" id="MobiDB-lite"/>
    </source>
</evidence>
<dbReference type="FunFam" id="3.30.70.660:FF:000010">
    <property type="entry name" value="tRNA pseudouridine synthase"/>
    <property type="match status" value="1"/>
</dbReference>
<feature type="transmembrane region" description="Helical" evidence="6">
    <location>
        <begin position="517"/>
        <end position="535"/>
    </location>
</feature>
<dbReference type="KEGG" id="nnu:104599992"/>
<evidence type="ECO:0000313" key="8">
    <source>
        <dbReference type="Proteomes" id="UP000189703"/>
    </source>
</evidence>
<dbReference type="PANTHER" id="PTHR11142:SF5">
    <property type="entry name" value="TRNA PSEUDOURIDINE(38_39) SYNTHASE"/>
    <property type="match status" value="1"/>
</dbReference>
<dbReference type="GeneID" id="104599992"/>
<evidence type="ECO:0000259" key="7">
    <source>
        <dbReference type="Pfam" id="PF01416"/>
    </source>
</evidence>
<dbReference type="CDD" id="cd02569">
    <property type="entry name" value="PseudoU_synth_ScPus3"/>
    <property type="match status" value="1"/>
</dbReference>
<reference evidence="9" key="1">
    <citation type="submission" date="2025-08" db="UniProtKB">
        <authorList>
            <consortium name="RefSeq"/>
        </authorList>
    </citation>
    <scope>IDENTIFICATION</scope>
</reference>
<keyword evidence="6" id="KW-0472">Membrane</keyword>
<keyword evidence="6" id="KW-0812">Transmembrane</keyword>
<dbReference type="Gene3D" id="3.30.70.660">
    <property type="entry name" value="Pseudouridine synthase I, catalytic domain, C-terminal subdomain"/>
    <property type="match status" value="1"/>
</dbReference>
<feature type="compositionally biased region" description="Basic and acidic residues" evidence="5">
    <location>
        <begin position="137"/>
        <end position="149"/>
    </location>
</feature>
<feature type="domain" description="Pseudouridine synthase I TruA alpha/beta" evidence="7">
    <location>
        <begin position="330"/>
        <end position="439"/>
    </location>
</feature>
<dbReference type="FunCoup" id="A0A1U8AGI5">
    <property type="interactions" value="3691"/>
</dbReference>
<keyword evidence="6" id="KW-1133">Transmembrane helix</keyword>
<organism evidence="8 9">
    <name type="scientific">Nelumbo nucifera</name>
    <name type="common">Sacred lotus</name>
    <dbReference type="NCBI Taxonomy" id="4432"/>
    <lineage>
        <taxon>Eukaryota</taxon>
        <taxon>Viridiplantae</taxon>
        <taxon>Streptophyta</taxon>
        <taxon>Embryophyta</taxon>
        <taxon>Tracheophyta</taxon>
        <taxon>Spermatophyta</taxon>
        <taxon>Magnoliopsida</taxon>
        <taxon>Proteales</taxon>
        <taxon>Nelumbonaceae</taxon>
        <taxon>Nelumbo</taxon>
    </lineage>
</organism>
<dbReference type="FunFam" id="3.30.70.580:FF:000012">
    <property type="entry name" value="tRNA pseudouridine synthase"/>
    <property type="match status" value="1"/>
</dbReference>
<comment type="similarity">
    <text evidence="1">Belongs to the tRNA pseudouridine synthase TruA family.</text>
</comment>
<protein>
    <submittedName>
        <fullName evidence="9">tRNA pseudouridine(38/39) synthase isoform X1</fullName>
    </submittedName>
</protein>
<evidence type="ECO:0000256" key="2">
    <source>
        <dbReference type="ARBA" id="ARBA00022694"/>
    </source>
</evidence>
<dbReference type="eggNOG" id="KOG2554">
    <property type="taxonomic scope" value="Eukaryota"/>
</dbReference>
<dbReference type="InParanoid" id="A0A1U8AGI5"/>
<dbReference type="AlphaFoldDB" id="A0A1U8AGI5"/>